<dbReference type="Gene3D" id="3.40.630.30">
    <property type="match status" value="1"/>
</dbReference>
<protein>
    <submittedName>
        <fullName evidence="1">Uncharacterized protein</fullName>
    </submittedName>
</protein>
<dbReference type="PANTHER" id="PTHR43610">
    <property type="entry name" value="BLL6696 PROTEIN"/>
    <property type="match status" value="1"/>
</dbReference>
<dbReference type="EMBL" id="PRDW01000017">
    <property type="protein sequence ID" value="PPB81918.1"/>
    <property type="molecule type" value="Genomic_DNA"/>
</dbReference>
<comment type="caution">
    <text evidence="1">The sequence shown here is derived from an EMBL/GenBank/DDBJ whole genome shotgun (WGS) entry which is preliminary data.</text>
</comment>
<gene>
    <name evidence="1" type="ORF">B0O95_1174</name>
</gene>
<dbReference type="AlphaFoldDB" id="A0A2P5K779"/>
<dbReference type="PANTHER" id="PTHR43610:SF1">
    <property type="entry name" value="N-ACETYLTRANSFERASE DOMAIN-CONTAINING PROTEIN"/>
    <property type="match status" value="1"/>
</dbReference>
<proteinExistence type="predicted"/>
<dbReference type="RefSeq" id="WP_370641801.1">
    <property type="nucleotide sequence ID" value="NZ_PRDW01000017.1"/>
</dbReference>
<reference evidence="1 2" key="1">
    <citation type="submission" date="2018-01" db="EMBL/GenBank/DDBJ databases">
        <title>Genomic Encyclopedia of Type Strains, Phase III (KMG-III): the genomes of soil and plant-associated and newly described type strains.</title>
        <authorList>
            <person name="Whitman W."/>
        </authorList>
    </citation>
    <scope>NUCLEOTIDE SEQUENCE [LARGE SCALE GENOMIC DNA]</scope>
    <source>
        <strain evidence="1 2">HKI456</strain>
    </source>
</reference>
<keyword evidence="2" id="KW-1185">Reference proteome</keyword>
<evidence type="ECO:0000313" key="2">
    <source>
        <dbReference type="Proteomes" id="UP000243096"/>
    </source>
</evidence>
<sequence>MAVEFRTRYMNTAVRSAILQLGVKQDGSLCNHLVAADGSYRDTVVLSILESEWPVVCNNLCFWLQRDPAW</sequence>
<name>A0A2P5K779_9BURK</name>
<dbReference type="Proteomes" id="UP000243096">
    <property type="component" value="Unassembled WGS sequence"/>
</dbReference>
<organism evidence="1 2">
    <name type="scientific">Mycetohabitans endofungorum</name>
    <dbReference type="NCBI Taxonomy" id="417203"/>
    <lineage>
        <taxon>Bacteria</taxon>
        <taxon>Pseudomonadati</taxon>
        <taxon>Pseudomonadota</taxon>
        <taxon>Betaproteobacteria</taxon>
        <taxon>Burkholderiales</taxon>
        <taxon>Burkholderiaceae</taxon>
        <taxon>Mycetohabitans</taxon>
    </lineage>
</organism>
<evidence type="ECO:0000313" key="1">
    <source>
        <dbReference type="EMBL" id="PPB81918.1"/>
    </source>
</evidence>
<accession>A0A2P5K779</accession>